<dbReference type="Proteomes" id="UP000438106">
    <property type="component" value="Unassembled WGS sequence"/>
</dbReference>
<proteinExistence type="predicted"/>
<evidence type="ECO:0000259" key="1">
    <source>
        <dbReference type="Pfam" id="PF04986"/>
    </source>
</evidence>
<dbReference type="GO" id="GO:0004803">
    <property type="term" value="F:transposase activity"/>
    <property type="evidence" value="ECO:0007669"/>
    <property type="project" value="InterPro"/>
</dbReference>
<evidence type="ECO:0000313" key="3">
    <source>
        <dbReference type="EMBL" id="MVS98407.1"/>
    </source>
</evidence>
<sequence length="400" mass="44171">MRHTIEVADIFRAAGPAYRVAHAGHLSLSQLKVMSAIEACRTAALGGHVEACSDCGYQRIAYNSCRNRHCPRCQGAAARTWLEAQEANLLPVGYFHVVFTLPAQVADIAFHNKALIYDLLFKAASETMLTIAADPKHLGVRIGITAVLHSWGSAMTHHPHIHMIVPGGGLTQDGRWISSRPAFLLPVRVLGALFRRLFLTRLLDLHNAGKLVFFGKMAGLNDRRAFARHIAPVRKKRWVVYAKAPFAGPEAVLAYLSRYTHRVAISNSRLIAFDGNEVTFRYKNYRCSGAERQQVMTLAAEEFIRRFLIHILPRGFHRIRHYGLLAGSARKDCLAQARDMLGVAPVPDEPPAAEAAPDPCPPCPCCGGTMMIIETFAAWCQPRGPPTARPPTRETIHDPA</sequence>
<name>A0A7X3K2G5_9HYPH</name>
<dbReference type="EMBL" id="WQRF01000001">
    <property type="protein sequence ID" value="MVS98407.1"/>
    <property type="molecule type" value="Genomic_DNA"/>
</dbReference>
<dbReference type="RefSeq" id="WP_425482054.1">
    <property type="nucleotide sequence ID" value="NZ_WQRF01000001.1"/>
</dbReference>
<dbReference type="GO" id="GO:0003677">
    <property type="term" value="F:DNA binding"/>
    <property type="evidence" value="ECO:0007669"/>
    <property type="project" value="InterPro"/>
</dbReference>
<feature type="domain" description="Transposase IS801/IS1294" evidence="1">
    <location>
        <begin position="143"/>
        <end position="329"/>
    </location>
</feature>
<dbReference type="GO" id="GO:0006313">
    <property type="term" value="P:DNA transposition"/>
    <property type="evidence" value="ECO:0007669"/>
    <property type="project" value="InterPro"/>
</dbReference>
<dbReference type="InterPro" id="IPR026889">
    <property type="entry name" value="Zn_Tnp"/>
</dbReference>
<dbReference type="Pfam" id="PF04986">
    <property type="entry name" value="Y2_Tnp"/>
    <property type="match status" value="1"/>
</dbReference>
<reference evidence="3 4" key="1">
    <citation type="submission" date="2019-12" db="EMBL/GenBank/DDBJ databases">
        <title>Devosia maris sp. nov., isolated from the deep seawater.</title>
        <authorList>
            <person name="Liu Y."/>
        </authorList>
    </citation>
    <scope>NUCLEOTIDE SEQUENCE [LARGE SCALE GENOMIC DNA]</scope>
    <source>
        <strain evidence="3 4">L53-10-65</strain>
    </source>
</reference>
<comment type="caution">
    <text evidence="3">The sequence shown here is derived from an EMBL/GenBank/DDBJ whole genome shotgun (WGS) entry which is preliminary data.</text>
</comment>
<evidence type="ECO:0000259" key="2">
    <source>
        <dbReference type="Pfam" id="PF14319"/>
    </source>
</evidence>
<dbReference type="Pfam" id="PF14319">
    <property type="entry name" value="Zn_Tnp_IS91"/>
    <property type="match status" value="1"/>
</dbReference>
<accession>A0A7X3K2G5</accession>
<organism evidence="3 4">
    <name type="scientific">Devosia marina</name>
    <dbReference type="NCBI Taxonomy" id="2683198"/>
    <lineage>
        <taxon>Bacteria</taxon>
        <taxon>Pseudomonadati</taxon>
        <taxon>Pseudomonadota</taxon>
        <taxon>Alphaproteobacteria</taxon>
        <taxon>Hyphomicrobiales</taxon>
        <taxon>Devosiaceae</taxon>
        <taxon>Devosia</taxon>
    </lineage>
</organism>
<dbReference type="InterPro" id="IPR054832">
    <property type="entry name" value="transpos_IS91"/>
</dbReference>
<dbReference type="NCBIfam" id="NF033538">
    <property type="entry name" value="transpos_IS91"/>
    <property type="match status" value="1"/>
</dbReference>
<dbReference type="PANTHER" id="PTHR37023:SF1">
    <property type="entry name" value="ISSOD25 TRANSPOSASE TNPA_ISSOD25"/>
    <property type="match status" value="1"/>
</dbReference>
<feature type="domain" description="Transposase zinc-binding" evidence="2">
    <location>
        <begin position="10"/>
        <end position="101"/>
    </location>
</feature>
<protein>
    <submittedName>
        <fullName evidence="3">IS91 family transposase</fullName>
    </submittedName>
</protein>
<evidence type="ECO:0000313" key="4">
    <source>
        <dbReference type="Proteomes" id="UP000438106"/>
    </source>
</evidence>
<keyword evidence="4" id="KW-1185">Reference proteome</keyword>
<dbReference type="InterPro" id="IPR007069">
    <property type="entry name" value="Transposase_32"/>
</dbReference>
<gene>
    <name evidence="3" type="ORF">GO014_05145</name>
</gene>
<dbReference type="AlphaFoldDB" id="A0A7X3K2G5"/>
<dbReference type="PANTHER" id="PTHR37023">
    <property type="entry name" value="TRANSPOSASE"/>
    <property type="match status" value="1"/>
</dbReference>